<comment type="function">
    <text evidence="7">Provides the (R)-glutamate required for cell wall biosynthesis.</text>
</comment>
<name>A0A934NI11_9BACT</name>
<evidence type="ECO:0000256" key="4">
    <source>
        <dbReference type="ARBA" id="ARBA00022984"/>
    </source>
</evidence>
<comment type="catalytic activity">
    <reaction evidence="1 7">
        <text>L-glutamate = D-glutamate</text>
        <dbReference type="Rhea" id="RHEA:12813"/>
        <dbReference type="ChEBI" id="CHEBI:29985"/>
        <dbReference type="ChEBI" id="CHEBI:29986"/>
        <dbReference type="EC" id="5.1.1.3"/>
    </reaction>
</comment>
<dbReference type="InterPro" id="IPR018187">
    <property type="entry name" value="Asp/Glu_racemase_AS_1"/>
</dbReference>
<comment type="caution">
    <text evidence="7">Lacks conserved residue(s) required for the propagation of feature annotation.</text>
</comment>
<dbReference type="EC" id="5.1.1.3" evidence="2 7"/>
<feature type="binding site" evidence="7">
    <location>
        <begin position="30"/>
        <end position="31"/>
    </location>
    <ligand>
        <name>substrate</name>
    </ligand>
</feature>
<evidence type="ECO:0000256" key="6">
    <source>
        <dbReference type="ARBA" id="ARBA00023316"/>
    </source>
</evidence>
<comment type="pathway">
    <text evidence="7">Cell wall biogenesis; peptidoglycan biosynthesis.</text>
</comment>
<dbReference type="FunFam" id="3.40.50.1860:FF:000001">
    <property type="entry name" value="Glutamate racemase"/>
    <property type="match status" value="1"/>
</dbReference>
<dbReference type="SUPFAM" id="SSF53681">
    <property type="entry name" value="Aspartate/glutamate racemase"/>
    <property type="match status" value="2"/>
</dbReference>
<keyword evidence="3 7" id="KW-0133">Cell shape</keyword>
<accession>A0A934NI11</accession>
<evidence type="ECO:0000256" key="1">
    <source>
        <dbReference type="ARBA" id="ARBA00001602"/>
    </source>
</evidence>
<keyword evidence="5 7" id="KW-0413">Isomerase</keyword>
<feature type="binding site" evidence="7">
    <location>
        <begin position="62"/>
        <end position="63"/>
    </location>
    <ligand>
        <name>substrate</name>
    </ligand>
</feature>
<evidence type="ECO:0000256" key="5">
    <source>
        <dbReference type="ARBA" id="ARBA00023235"/>
    </source>
</evidence>
<dbReference type="GO" id="GO:0071555">
    <property type="term" value="P:cell wall organization"/>
    <property type="evidence" value="ECO:0007669"/>
    <property type="project" value="UniProtKB-KW"/>
</dbReference>
<evidence type="ECO:0000313" key="9">
    <source>
        <dbReference type="Proteomes" id="UP000620075"/>
    </source>
</evidence>
<proteinExistence type="inferred from homology"/>
<feature type="binding site" evidence="7">
    <location>
        <begin position="173"/>
        <end position="174"/>
    </location>
    <ligand>
        <name>substrate</name>
    </ligand>
</feature>
<dbReference type="HAMAP" id="MF_00258">
    <property type="entry name" value="Glu_racemase"/>
    <property type="match status" value="1"/>
</dbReference>
<dbReference type="GO" id="GO:0008360">
    <property type="term" value="P:regulation of cell shape"/>
    <property type="evidence" value="ECO:0007669"/>
    <property type="project" value="UniProtKB-KW"/>
</dbReference>
<dbReference type="InterPro" id="IPR015942">
    <property type="entry name" value="Asp/Glu/hydantoin_racemase"/>
</dbReference>
<dbReference type="PANTHER" id="PTHR21198">
    <property type="entry name" value="GLUTAMATE RACEMASE"/>
    <property type="match status" value="1"/>
</dbReference>
<reference evidence="8 9" key="1">
    <citation type="submission" date="2020-10" db="EMBL/GenBank/DDBJ databases">
        <title>Ca. Dormibacterota MAGs.</title>
        <authorList>
            <person name="Montgomery K."/>
        </authorList>
    </citation>
    <scope>NUCLEOTIDE SEQUENCE [LARGE SCALE GENOMIC DNA]</scope>
    <source>
        <strain evidence="8">SC8811_S16_3</strain>
    </source>
</reference>
<feature type="active site" description="Proton donor/acceptor" evidence="7">
    <location>
        <position position="172"/>
    </location>
</feature>
<dbReference type="PANTHER" id="PTHR21198:SF2">
    <property type="entry name" value="GLUTAMATE RACEMASE"/>
    <property type="match status" value="1"/>
</dbReference>
<feature type="active site" description="Proton donor/acceptor" evidence="7">
    <location>
        <position position="61"/>
    </location>
</feature>
<organism evidence="8 9">
    <name type="scientific">Candidatus Dormiibacter inghamiae</name>
    <dbReference type="NCBI Taxonomy" id="3127013"/>
    <lineage>
        <taxon>Bacteria</taxon>
        <taxon>Bacillati</taxon>
        <taxon>Candidatus Dormiibacterota</taxon>
        <taxon>Candidatus Dormibacteria</taxon>
        <taxon>Candidatus Dormibacterales</taxon>
        <taxon>Candidatus Dormibacteraceae</taxon>
        <taxon>Candidatus Dormiibacter</taxon>
    </lineage>
</organism>
<dbReference type="GO" id="GO:0008881">
    <property type="term" value="F:glutamate racemase activity"/>
    <property type="evidence" value="ECO:0007669"/>
    <property type="project" value="UniProtKB-UniRule"/>
</dbReference>
<gene>
    <name evidence="7 8" type="primary">murI</name>
    <name evidence="8" type="ORF">JF888_14010</name>
</gene>
<dbReference type="GO" id="GO:0009252">
    <property type="term" value="P:peptidoglycan biosynthetic process"/>
    <property type="evidence" value="ECO:0007669"/>
    <property type="project" value="UniProtKB-UniRule"/>
</dbReference>
<comment type="caution">
    <text evidence="8">The sequence shown here is derived from an EMBL/GenBank/DDBJ whole genome shotgun (WGS) entry which is preliminary data.</text>
</comment>
<dbReference type="Proteomes" id="UP000620075">
    <property type="component" value="Unassembled WGS sequence"/>
</dbReference>
<protein>
    <recommendedName>
        <fullName evidence="2 7">Glutamate racemase</fullName>
        <ecNumber evidence="2 7">5.1.1.3</ecNumber>
    </recommendedName>
</protein>
<dbReference type="InterPro" id="IPR001920">
    <property type="entry name" value="Asp/Glu_race"/>
</dbReference>
<evidence type="ECO:0000256" key="2">
    <source>
        <dbReference type="ARBA" id="ARBA00013090"/>
    </source>
</evidence>
<keyword evidence="6 7" id="KW-0961">Cell wall biogenesis/degradation</keyword>
<dbReference type="InterPro" id="IPR004391">
    <property type="entry name" value="Glu_race"/>
</dbReference>
<keyword evidence="4 7" id="KW-0573">Peptidoglycan synthesis</keyword>
<evidence type="ECO:0000256" key="7">
    <source>
        <dbReference type="HAMAP-Rule" id="MF_00258"/>
    </source>
</evidence>
<dbReference type="InterPro" id="IPR033134">
    <property type="entry name" value="Asp/Glu_racemase_AS_2"/>
</dbReference>
<dbReference type="AlphaFoldDB" id="A0A934NI11"/>
<evidence type="ECO:0000256" key="3">
    <source>
        <dbReference type="ARBA" id="ARBA00022960"/>
    </source>
</evidence>
<comment type="similarity">
    <text evidence="7">Belongs to the aspartate/glutamate racemases family.</text>
</comment>
<dbReference type="PROSITE" id="PS00923">
    <property type="entry name" value="ASP_GLU_RACEMASE_1"/>
    <property type="match status" value="1"/>
</dbReference>
<dbReference type="Gene3D" id="3.40.50.1860">
    <property type="match status" value="2"/>
</dbReference>
<dbReference type="Pfam" id="PF01177">
    <property type="entry name" value="Asp_Glu_race"/>
    <property type="match status" value="1"/>
</dbReference>
<dbReference type="EMBL" id="JAEKNQ010000056">
    <property type="protein sequence ID" value="MBJ7604282.1"/>
    <property type="molecule type" value="Genomic_DNA"/>
</dbReference>
<evidence type="ECO:0000313" key="8">
    <source>
        <dbReference type="EMBL" id="MBJ7604282.1"/>
    </source>
</evidence>
<dbReference type="NCBIfam" id="TIGR00067">
    <property type="entry name" value="glut_race"/>
    <property type="match status" value="1"/>
</dbReference>
<dbReference type="PROSITE" id="PS00924">
    <property type="entry name" value="ASP_GLU_RACEMASE_2"/>
    <property type="match status" value="1"/>
</dbReference>
<sequence>MGGLTVLRAIQERLPLESTIYVGDLQHFPYGPRYQEEVKQFAFEIIRHLQRAQVKLIVIACNTATAAALNQAREVFDVPLVGVISPGAQAAVQATGKGLVGVISTEGTRLSQEYLHAIKELDPMVGVYQKACPELVQIVEEGDAESRRAEEALRRDLAPFVDLGADVLVLGCTHYPLLRPAIQAVYPGAFVLVDSAETTAAVVERRLDHARMRALPGTGKPVHELRVTAVTRRFHEVGEILFGQPVPPVKEIRLDESSWARDPTPGIIAP</sequence>